<evidence type="ECO:0000256" key="5">
    <source>
        <dbReference type="ARBA" id="ARBA00023242"/>
    </source>
</evidence>
<evidence type="ECO:0000256" key="2">
    <source>
        <dbReference type="ARBA" id="ARBA00004496"/>
    </source>
</evidence>
<dbReference type="PANTHER" id="PTHR18842:SF2">
    <property type="entry name" value="INTERLEUKIN-1 RECEPTOR-ASSOCIATED KINASE 1-BINDING PROTEIN 1"/>
    <property type="match status" value="1"/>
</dbReference>
<dbReference type="EMBL" id="NIVC01000135">
    <property type="protein sequence ID" value="PAA89855.1"/>
    <property type="molecule type" value="Genomic_DNA"/>
</dbReference>
<proteinExistence type="inferred from homology"/>
<evidence type="ECO:0000313" key="6">
    <source>
        <dbReference type="EMBL" id="PAA89855.1"/>
    </source>
</evidence>
<dbReference type="InterPro" id="IPR030312">
    <property type="entry name" value="IRAK1BP1"/>
</dbReference>
<evidence type="ECO:0000313" key="7">
    <source>
        <dbReference type="Proteomes" id="UP000215902"/>
    </source>
</evidence>
<evidence type="ECO:0000256" key="1">
    <source>
        <dbReference type="ARBA" id="ARBA00004123"/>
    </source>
</evidence>
<name>A0A267GV23_9PLAT</name>
<dbReference type="AlphaFoldDB" id="A0A267GV23"/>
<dbReference type="Gene3D" id="3.30.110.170">
    <property type="entry name" value="Protein of unknown function (DUF541), domain 1"/>
    <property type="match status" value="1"/>
</dbReference>
<protein>
    <submittedName>
        <fullName evidence="6">Uncharacterized protein</fullName>
    </submittedName>
</protein>
<organism evidence="6 7">
    <name type="scientific">Macrostomum lignano</name>
    <dbReference type="NCBI Taxonomy" id="282301"/>
    <lineage>
        <taxon>Eukaryota</taxon>
        <taxon>Metazoa</taxon>
        <taxon>Spiralia</taxon>
        <taxon>Lophotrochozoa</taxon>
        <taxon>Platyhelminthes</taxon>
        <taxon>Rhabditophora</taxon>
        <taxon>Macrostomorpha</taxon>
        <taxon>Macrostomida</taxon>
        <taxon>Macrostomidae</taxon>
        <taxon>Macrostomum</taxon>
    </lineage>
</organism>
<dbReference type="GO" id="GO:0006955">
    <property type="term" value="P:immune response"/>
    <property type="evidence" value="ECO:0007669"/>
    <property type="project" value="InterPro"/>
</dbReference>
<dbReference type="STRING" id="282301.A0A267GV23"/>
<reference evidence="6 7" key="1">
    <citation type="submission" date="2017-06" db="EMBL/GenBank/DDBJ databases">
        <title>A platform for efficient transgenesis in Macrostomum lignano, a flatworm model organism for stem cell research.</title>
        <authorList>
            <person name="Berezikov E."/>
        </authorList>
    </citation>
    <scope>NUCLEOTIDE SEQUENCE [LARGE SCALE GENOMIC DNA]</scope>
    <source>
        <strain evidence="6">DV1</strain>
        <tissue evidence="6">Whole organism</tissue>
    </source>
</reference>
<dbReference type="Proteomes" id="UP000215902">
    <property type="component" value="Unassembled WGS sequence"/>
</dbReference>
<dbReference type="OrthoDB" id="6365554at2759"/>
<dbReference type="GO" id="GO:0005634">
    <property type="term" value="C:nucleus"/>
    <property type="evidence" value="ECO:0007669"/>
    <property type="project" value="UniProtKB-SubCell"/>
</dbReference>
<dbReference type="PANTHER" id="PTHR18842">
    <property type="entry name" value="INTERLEUKIN-1 RECEPTOR-ASSOCIATED KINASE 1-BINDING PROTEIN 1"/>
    <property type="match status" value="1"/>
</dbReference>
<dbReference type="InterPro" id="IPR007497">
    <property type="entry name" value="SIMPL/DUF541"/>
</dbReference>
<dbReference type="Pfam" id="PF04402">
    <property type="entry name" value="SIMPL"/>
    <property type="match status" value="1"/>
</dbReference>
<comment type="subcellular location">
    <subcellularLocation>
        <location evidence="2">Cytoplasm</location>
    </subcellularLocation>
    <subcellularLocation>
        <location evidence="1">Nucleus</location>
    </subcellularLocation>
</comment>
<keyword evidence="7" id="KW-1185">Reference proteome</keyword>
<comment type="caution">
    <text evidence="6">The sequence shown here is derived from an EMBL/GenBank/DDBJ whole genome shotgun (WGS) entry which is preliminary data.</text>
</comment>
<evidence type="ECO:0000256" key="3">
    <source>
        <dbReference type="ARBA" id="ARBA00005509"/>
    </source>
</evidence>
<keyword evidence="5" id="KW-0539">Nucleus</keyword>
<comment type="similarity">
    <text evidence="3">Belongs to the IRAK1BP1 family.</text>
</comment>
<dbReference type="GO" id="GO:0043123">
    <property type="term" value="P:positive regulation of canonical NF-kappaB signal transduction"/>
    <property type="evidence" value="ECO:0007669"/>
    <property type="project" value="InterPro"/>
</dbReference>
<gene>
    <name evidence="6" type="ORF">BOX15_Mlig008299g1</name>
</gene>
<accession>A0A267GV23</accession>
<dbReference type="Gene3D" id="3.30.70.2970">
    <property type="entry name" value="Protein of unknown function (DUF541), domain 2"/>
    <property type="match status" value="1"/>
</dbReference>
<evidence type="ECO:0000256" key="4">
    <source>
        <dbReference type="ARBA" id="ARBA00022490"/>
    </source>
</evidence>
<sequence>MEDIQQQQQQQQKRKTVEVLGVGEVPVVPDQCSVVFVIRSTKETVEEANASAIKRYNYLLQLLGNSHIKENCVKSNREVTRHNQQSLTLSITVSVLFSDFNVFEKVCNQVAEKLDSAVSISKPTFIATVQRREAARREASLLAVANAKSKAGDIARYFNCTLLKPFRIIDEGCNEGAEAAALPAAAGSAQPTWAEELNKSTVTWRSRVRVQFELRRFCKASSTVKL</sequence>
<dbReference type="GO" id="GO:0005737">
    <property type="term" value="C:cytoplasm"/>
    <property type="evidence" value="ECO:0007669"/>
    <property type="project" value="UniProtKB-SubCell"/>
</dbReference>
<keyword evidence="4" id="KW-0963">Cytoplasm</keyword>